<dbReference type="InterPro" id="IPR036259">
    <property type="entry name" value="MFS_trans_sf"/>
</dbReference>
<keyword evidence="4" id="KW-1185">Reference proteome</keyword>
<dbReference type="InterPro" id="IPR052528">
    <property type="entry name" value="Sugar_transport-like"/>
</dbReference>
<name>A0ABV8X3L2_9LACT</name>
<dbReference type="InterPro" id="IPR011701">
    <property type="entry name" value="MFS"/>
</dbReference>
<feature type="transmembrane region" description="Helical" evidence="2">
    <location>
        <begin position="99"/>
        <end position="122"/>
    </location>
</feature>
<evidence type="ECO:0000256" key="1">
    <source>
        <dbReference type="ARBA" id="ARBA00004651"/>
    </source>
</evidence>
<keyword evidence="2" id="KW-0812">Transmembrane</keyword>
<dbReference type="PANTHER" id="PTHR23526:SF2">
    <property type="entry name" value="MAJOR FACILITATOR SUPERFAMILY (MFS) PROFILE DOMAIN-CONTAINING PROTEIN"/>
    <property type="match status" value="1"/>
</dbReference>
<feature type="transmembrane region" description="Helical" evidence="2">
    <location>
        <begin position="40"/>
        <end position="61"/>
    </location>
</feature>
<dbReference type="SUPFAM" id="SSF103473">
    <property type="entry name" value="MFS general substrate transporter"/>
    <property type="match status" value="1"/>
</dbReference>
<dbReference type="Proteomes" id="UP001595817">
    <property type="component" value="Unassembled WGS sequence"/>
</dbReference>
<dbReference type="EMBL" id="JBHSEC010000007">
    <property type="protein sequence ID" value="MFC4410106.1"/>
    <property type="molecule type" value="Genomic_DNA"/>
</dbReference>
<feature type="transmembrane region" description="Helical" evidence="2">
    <location>
        <begin position="167"/>
        <end position="189"/>
    </location>
</feature>
<feature type="transmembrane region" description="Helical" evidence="2">
    <location>
        <begin position="73"/>
        <end position="93"/>
    </location>
</feature>
<feature type="transmembrane region" description="Helical" evidence="2">
    <location>
        <begin position="308"/>
        <end position="332"/>
    </location>
</feature>
<feature type="transmembrane region" description="Helical" evidence="2">
    <location>
        <begin position="371"/>
        <end position="392"/>
    </location>
</feature>
<evidence type="ECO:0000313" key="3">
    <source>
        <dbReference type="EMBL" id="MFC4410106.1"/>
    </source>
</evidence>
<evidence type="ECO:0000256" key="2">
    <source>
        <dbReference type="SAM" id="Phobius"/>
    </source>
</evidence>
<evidence type="ECO:0000313" key="4">
    <source>
        <dbReference type="Proteomes" id="UP001595817"/>
    </source>
</evidence>
<comment type="caution">
    <text evidence="3">The sequence shown here is derived from an EMBL/GenBank/DDBJ whole genome shotgun (WGS) entry which is preliminary data.</text>
</comment>
<proteinExistence type="predicted"/>
<feature type="transmembrane region" description="Helical" evidence="2">
    <location>
        <begin position="344"/>
        <end position="365"/>
    </location>
</feature>
<feature type="transmembrane region" description="Helical" evidence="2">
    <location>
        <begin position="219"/>
        <end position="240"/>
    </location>
</feature>
<dbReference type="Gene3D" id="1.20.1250.20">
    <property type="entry name" value="MFS general substrate transporter like domains"/>
    <property type="match status" value="2"/>
</dbReference>
<organism evidence="3 4">
    <name type="scientific">Chungangia koreensis</name>
    <dbReference type="NCBI Taxonomy" id="752657"/>
    <lineage>
        <taxon>Bacteria</taxon>
        <taxon>Bacillati</taxon>
        <taxon>Bacillota</taxon>
        <taxon>Bacilli</taxon>
        <taxon>Lactobacillales</taxon>
        <taxon>Chungangia</taxon>
    </lineage>
</organism>
<feature type="transmembrane region" description="Helical" evidence="2">
    <location>
        <begin position="285"/>
        <end position="302"/>
    </location>
</feature>
<sequence length="416" mass="46578">MRPYNEKISIFHGMASTISSNTSGNFFPIFAMTVLGATNYQVGLLSSMPPLLALLMTIPAAMMINRAHSQKKLVAFSVLFARLLFLAIIGIVYLPSGEIQGWAFIVLVAAMNIPNTLAGMGWQALISNTIDEHRRGDFFSDRNRLLTIVGFASTLLIGILMKDVSNSAFAFQVLFGVSFCFGLLEVYFLMKHKEETVVLTAENEKKRIMDWSIFKHSNFVWFLFGALFFNFAWQMAWGIFNIYNVRVAHATVFWLSMFSVGSMLAQFLSFPLWKKWAENKSNVSVFVWAAMGMAATPFLTVLSPNLYWLIFVQTATGFFVAGVTLVLFNLLLEQAPEAKRTYCITTYNVLLSLVSFAAPQFGIWLLDTYGIVSSMNVTSVLRFMAAVLFFIISIRYARASKPALQVTETAEIAEAT</sequence>
<feature type="transmembrane region" description="Helical" evidence="2">
    <location>
        <begin position="143"/>
        <end position="161"/>
    </location>
</feature>
<keyword evidence="2" id="KW-1133">Transmembrane helix</keyword>
<feature type="transmembrane region" description="Helical" evidence="2">
    <location>
        <begin position="252"/>
        <end position="273"/>
    </location>
</feature>
<reference evidence="4" key="1">
    <citation type="journal article" date="2019" name="Int. J. Syst. Evol. Microbiol.">
        <title>The Global Catalogue of Microorganisms (GCM) 10K type strain sequencing project: providing services to taxonomists for standard genome sequencing and annotation.</title>
        <authorList>
            <consortium name="The Broad Institute Genomics Platform"/>
            <consortium name="The Broad Institute Genome Sequencing Center for Infectious Disease"/>
            <person name="Wu L."/>
            <person name="Ma J."/>
        </authorList>
    </citation>
    <scope>NUCLEOTIDE SEQUENCE [LARGE SCALE GENOMIC DNA]</scope>
    <source>
        <strain evidence="4">CCUG 59778</strain>
    </source>
</reference>
<dbReference type="PANTHER" id="PTHR23526">
    <property type="entry name" value="INTEGRAL MEMBRANE TRANSPORT PROTEIN-RELATED"/>
    <property type="match status" value="1"/>
</dbReference>
<keyword evidence="2" id="KW-0472">Membrane</keyword>
<gene>
    <name evidence="3" type="ORF">ACFOZY_06595</name>
</gene>
<comment type="subcellular location">
    <subcellularLocation>
        <location evidence="1">Cell membrane</location>
        <topology evidence="1">Multi-pass membrane protein</topology>
    </subcellularLocation>
</comment>
<dbReference type="Pfam" id="PF07690">
    <property type="entry name" value="MFS_1"/>
    <property type="match status" value="1"/>
</dbReference>
<protein>
    <submittedName>
        <fullName evidence="3">MFS transporter</fullName>
    </submittedName>
</protein>
<accession>A0ABV8X3L2</accession>